<dbReference type="Proteomes" id="UP000238296">
    <property type="component" value="Unassembled WGS sequence"/>
</dbReference>
<sequence>MPELDTPEQALAYLAQISPNRRFRVTPFAMGWVCSPILGAEQNTLSKRVGLAKLVIDSTTGVVTQYPSWPASRVAQTYTAARRHGTPPAGRQIYPPRWRITIQRTREDSATIDYEMTAVSLTNPAELNQEHPLTINKRTYRHEPRDPLSNVAMSQAEWSSRQNRGTWPEYATTEF</sequence>
<dbReference type="EMBL" id="PPEA01000655">
    <property type="protein sequence ID" value="PQM45286.1"/>
    <property type="molecule type" value="Genomic_DNA"/>
</dbReference>
<accession>A0A2S8BF66</accession>
<feature type="region of interest" description="Disordered" evidence="1">
    <location>
        <begin position="156"/>
        <end position="175"/>
    </location>
</feature>
<reference evidence="2 3" key="1">
    <citation type="journal article" date="2017" name="Int. J. Syst. Evol. Microbiol.">
        <title>Mycobacterium talmoniae sp. nov., a slowly growing mycobacterium isolated from human respiratory samples.</title>
        <authorList>
            <person name="Davidson R.M."/>
            <person name="DeGroote M.A."/>
            <person name="Marola J.L."/>
            <person name="Buss S."/>
            <person name="Jones V."/>
            <person name="McNeil M.R."/>
            <person name="Freifeld A.G."/>
            <person name="Elaine Epperson L."/>
            <person name="Hasan N.A."/>
            <person name="Jackson M."/>
            <person name="Iwen P.C."/>
            <person name="Salfinger M."/>
            <person name="Strong M."/>
        </authorList>
    </citation>
    <scope>NUCLEOTIDE SEQUENCE [LARGE SCALE GENOMIC DNA]</scope>
    <source>
        <strain evidence="2 3">ATCC BAA-2683</strain>
    </source>
</reference>
<organism evidence="2 3">
    <name type="scientific">Mycobacterium talmoniae</name>
    <dbReference type="NCBI Taxonomy" id="1858794"/>
    <lineage>
        <taxon>Bacteria</taxon>
        <taxon>Bacillati</taxon>
        <taxon>Actinomycetota</taxon>
        <taxon>Actinomycetes</taxon>
        <taxon>Mycobacteriales</taxon>
        <taxon>Mycobacteriaceae</taxon>
        <taxon>Mycobacterium</taxon>
    </lineage>
</organism>
<feature type="compositionally biased region" description="Polar residues" evidence="1">
    <location>
        <begin position="156"/>
        <end position="165"/>
    </location>
</feature>
<comment type="caution">
    <text evidence="2">The sequence shown here is derived from an EMBL/GenBank/DDBJ whole genome shotgun (WGS) entry which is preliminary data.</text>
</comment>
<gene>
    <name evidence="2" type="ORF">C1Y40_04543</name>
</gene>
<evidence type="ECO:0000313" key="2">
    <source>
        <dbReference type="EMBL" id="PQM45286.1"/>
    </source>
</evidence>
<proteinExistence type="predicted"/>
<dbReference type="AlphaFoldDB" id="A0A2S8BF66"/>
<evidence type="ECO:0000256" key="1">
    <source>
        <dbReference type="SAM" id="MobiDB-lite"/>
    </source>
</evidence>
<name>A0A2S8BF66_9MYCO</name>
<protein>
    <submittedName>
        <fullName evidence="2">Uncharacterized protein</fullName>
    </submittedName>
</protein>
<evidence type="ECO:0000313" key="3">
    <source>
        <dbReference type="Proteomes" id="UP000238296"/>
    </source>
</evidence>